<dbReference type="InterPro" id="IPR012891">
    <property type="entry name" value="GCK_dom"/>
</dbReference>
<dbReference type="Proteomes" id="UP001603857">
    <property type="component" value="Unassembled WGS sequence"/>
</dbReference>
<dbReference type="Pfam" id="PF07802">
    <property type="entry name" value="GCK"/>
    <property type="match status" value="1"/>
</dbReference>
<feature type="compositionally biased region" description="Polar residues" evidence="1">
    <location>
        <begin position="1"/>
        <end position="15"/>
    </location>
</feature>
<dbReference type="EMBL" id="JBGMDY010000009">
    <property type="protein sequence ID" value="KAL2322927.1"/>
    <property type="molecule type" value="Genomic_DNA"/>
</dbReference>
<evidence type="ECO:0000256" key="1">
    <source>
        <dbReference type="SAM" id="MobiDB-lite"/>
    </source>
</evidence>
<dbReference type="PANTHER" id="PTHR34357">
    <property type="entry name" value="F7A19.14 PROTEIN-RELATED"/>
    <property type="match status" value="1"/>
</dbReference>
<dbReference type="Gene3D" id="1.10.287.2900">
    <property type="match status" value="1"/>
</dbReference>
<dbReference type="AlphaFoldDB" id="A0ABD1LHD2"/>
<feature type="region of interest" description="Disordered" evidence="1">
    <location>
        <begin position="1"/>
        <end position="56"/>
    </location>
</feature>
<reference evidence="3 4" key="1">
    <citation type="submission" date="2024-08" db="EMBL/GenBank/DDBJ databases">
        <title>Insights into the chromosomal genome structure of Flemingia macrophylla.</title>
        <authorList>
            <person name="Ding Y."/>
            <person name="Zhao Y."/>
            <person name="Bi W."/>
            <person name="Wu M."/>
            <person name="Zhao G."/>
            <person name="Gong Y."/>
            <person name="Li W."/>
            <person name="Zhang P."/>
        </authorList>
    </citation>
    <scope>NUCLEOTIDE SEQUENCE [LARGE SCALE GENOMIC DNA]</scope>
    <source>
        <strain evidence="3">DYQJB</strain>
        <tissue evidence="3">Leaf</tissue>
    </source>
</reference>
<keyword evidence="4" id="KW-1185">Reference proteome</keyword>
<proteinExistence type="predicted"/>
<comment type="caution">
    <text evidence="3">The sequence shown here is derived from an EMBL/GenBank/DDBJ whole genome shotgun (WGS) entry which is preliminary data.</text>
</comment>
<gene>
    <name evidence="3" type="ORF">Fmac_027306</name>
</gene>
<evidence type="ECO:0000313" key="3">
    <source>
        <dbReference type="EMBL" id="KAL2322927.1"/>
    </source>
</evidence>
<protein>
    <recommendedName>
        <fullName evidence="2">GCK domain-containing protein</fullName>
    </recommendedName>
</protein>
<name>A0ABD1LHD2_9FABA</name>
<organism evidence="3 4">
    <name type="scientific">Flemingia macrophylla</name>
    <dbReference type="NCBI Taxonomy" id="520843"/>
    <lineage>
        <taxon>Eukaryota</taxon>
        <taxon>Viridiplantae</taxon>
        <taxon>Streptophyta</taxon>
        <taxon>Embryophyta</taxon>
        <taxon>Tracheophyta</taxon>
        <taxon>Spermatophyta</taxon>
        <taxon>Magnoliopsida</taxon>
        <taxon>eudicotyledons</taxon>
        <taxon>Gunneridae</taxon>
        <taxon>Pentapetalae</taxon>
        <taxon>rosids</taxon>
        <taxon>fabids</taxon>
        <taxon>Fabales</taxon>
        <taxon>Fabaceae</taxon>
        <taxon>Papilionoideae</taxon>
        <taxon>50 kb inversion clade</taxon>
        <taxon>NPAAA clade</taxon>
        <taxon>indigoferoid/millettioid clade</taxon>
        <taxon>Phaseoleae</taxon>
        <taxon>Flemingia</taxon>
    </lineage>
</organism>
<dbReference type="SMART" id="SM01227">
    <property type="entry name" value="GCK"/>
    <property type="match status" value="1"/>
</dbReference>
<evidence type="ECO:0000259" key="2">
    <source>
        <dbReference type="SMART" id="SM01227"/>
    </source>
</evidence>
<evidence type="ECO:0000313" key="4">
    <source>
        <dbReference type="Proteomes" id="UP001603857"/>
    </source>
</evidence>
<feature type="domain" description="GCK" evidence="2">
    <location>
        <begin position="55"/>
        <end position="129"/>
    </location>
</feature>
<accession>A0ABD1LHD2</accession>
<feature type="compositionally biased region" description="Basic and acidic residues" evidence="1">
    <location>
        <begin position="20"/>
        <end position="35"/>
    </location>
</feature>
<dbReference type="PANTHER" id="PTHR34357:SF2">
    <property type="entry name" value="F26F24.3-RELATED"/>
    <property type="match status" value="1"/>
</dbReference>
<sequence length="147" mass="16524">MIDKLTTSNTQSTKANVDAATERSSEGAIRRETGRPTRGSASSESLKREEEEEEGECGLRLFMKGGDCKDEFTDWEKCVQEAETNNEDLLEKCAEITAALKRCMDAHSDYYEPILRAEKLAEEQAIIELEKEKQDSLAKRAPTPTLF</sequence>